<evidence type="ECO:0000313" key="3">
    <source>
        <dbReference type="Proteomes" id="UP000034581"/>
    </source>
</evidence>
<feature type="transmembrane region" description="Helical" evidence="1">
    <location>
        <begin position="107"/>
        <end position="129"/>
    </location>
</feature>
<dbReference type="EMBL" id="LBQB01000007">
    <property type="protein sequence ID" value="KKP69400.1"/>
    <property type="molecule type" value="Genomic_DNA"/>
</dbReference>
<feature type="transmembrane region" description="Helical" evidence="1">
    <location>
        <begin position="51"/>
        <end position="71"/>
    </location>
</feature>
<protein>
    <submittedName>
        <fullName evidence="2">Uncharacterized protein</fullName>
    </submittedName>
</protein>
<sequence>MEAQKLSPKEKPILLSLILTFIITGVSIVMFGRLEVLERRIYPWPAGGFQLLILAAIALVVTIFLATKLLGQKEGLRFLAREIGGGFILIIGAGVIVGFFLRAIFYGYIFITVVFILFAAAYYYIYYLYKKARTFQ</sequence>
<keyword evidence="1" id="KW-0812">Transmembrane</keyword>
<dbReference type="AlphaFoldDB" id="A0A0G0E2H8"/>
<feature type="transmembrane region" description="Helical" evidence="1">
    <location>
        <begin position="12"/>
        <end position="31"/>
    </location>
</feature>
<name>A0A0G0E2H8_UNCC3</name>
<comment type="caution">
    <text evidence="2">The sequence shown here is derived from an EMBL/GenBank/DDBJ whole genome shotgun (WGS) entry which is preliminary data.</text>
</comment>
<gene>
    <name evidence="2" type="ORF">UR67_C0007G0105</name>
</gene>
<evidence type="ECO:0000256" key="1">
    <source>
        <dbReference type="SAM" id="Phobius"/>
    </source>
</evidence>
<accession>A0A0G0E2H8</accession>
<keyword evidence="1" id="KW-0472">Membrane</keyword>
<organism evidence="2 3">
    <name type="scientific">candidate division CPR3 bacterium GW2011_GWF2_35_18</name>
    <dbReference type="NCBI Taxonomy" id="1618350"/>
    <lineage>
        <taxon>Bacteria</taxon>
        <taxon>Bacteria division CPR3</taxon>
    </lineage>
</organism>
<reference evidence="2 3" key="1">
    <citation type="journal article" date="2015" name="Nature">
        <title>rRNA introns, odd ribosomes, and small enigmatic genomes across a large radiation of phyla.</title>
        <authorList>
            <person name="Brown C.T."/>
            <person name="Hug L.A."/>
            <person name="Thomas B.C."/>
            <person name="Sharon I."/>
            <person name="Castelle C.J."/>
            <person name="Singh A."/>
            <person name="Wilkins M.J."/>
            <person name="Williams K.H."/>
            <person name="Banfield J.F."/>
        </authorList>
    </citation>
    <scope>NUCLEOTIDE SEQUENCE [LARGE SCALE GENOMIC DNA]</scope>
</reference>
<dbReference type="STRING" id="1618350.UR67_C0007G0105"/>
<dbReference type="Proteomes" id="UP000034581">
    <property type="component" value="Unassembled WGS sequence"/>
</dbReference>
<keyword evidence="1" id="KW-1133">Transmembrane helix</keyword>
<evidence type="ECO:0000313" key="2">
    <source>
        <dbReference type="EMBL" id="KKP69400.1"/>
    </source>
</evidence>
<feature type="transmembrane region" description="Helical" evidence="1">
    <location>
        <begin position="83"/>
        <end position="101"/>
    </location>
</feature>
<proteinExistence type="predicted"/>